<protein>
    <submittedName>
        <fullName evidence="1">Uncharacterized protein</fullName>
    </submittedName>
</protein>
<accession>A0A3L6DPZ0</accession>
<dbReference type="EMBL" id="NCVQ01000009">
    <property type="protein sequence ID" value="PWZ10489.1"/>
    <property type="molecule type" value="Genomic_DNA"/>
</dbReference>
<dbReference type="AlphaFoldDB" id="A0A3L6DPZ0"/>
<reference evidence="1" key="1">
    <citation type="journal article" date="2018" name="Nat. Genet.">
        <title>Extensive intraspecific gene order and gene structural variations between Mo17 and other maize genomes.</title>
        <authorList>
            <person name="Sun S."/>
            <person name="Zhou Y."/>
            <person name="Chen J."/>
            <person name="Shi J."/>
            <person name="Zhao H."/>
            <person name="Zhao H."/>
            <person name="Song W."/>
            <person name="Zhang M."/>
            <person name="Cui Y."/>
            <person name="Dong X."/>
            <person name="Liu H."/>
            <person name="Ma X."/>
            <person name="Jiao Y."/>
            <person name="Wang B."/>
            <person name="Wei X."/>
            <person name="Stein J.C."/>
            <person name="Glaubitz J.C."/>
            <person name="Lu F."/>
            <person name="Yu G."/>
            <person name="Liang C."/>
            <person name="Fengler K."/>
            <person name="Li B."/>
            <person name="Rafalski A."/>
            <person name="Schnable P.S."/>
            <person name="Ware D.H."/>
            <person name="Buckler E.S."/>
            <person name="Lai J."/>
        </authorList>
    </citation>
    <scope>NUCLEOTIDE SEQUENCE [LARGE SCALE GENOMIC DNA]</scope>
    <source>
        <tissue evidence="1">Seedling</tissue>
    </source>
</reference>
<comment type="caution">
    <text evidence="1">The sequence shown here is derived from an EMBL/GenBank/DDBJ whole genome shotgun (WGS) entry which is preliminary data.</text>
</comment>
<dbReference type="Proteomes" id="UP000251960">
    <property type="component" value="Chromosome 8"/>
</dbReference>
<name>A0A3L6DPZ0_MAIZE</name>
<organism evidence="1">
    <name type="scientific">Zea mays</name>
    <name type="common">Maize</name>
    <dbReference type="NCBI Taxonomy" id="4577"/>
    <lineage>
        <taxon>Eukaryota</taxon>
        <taxon>Viridiplantae</taxon>
        <taxon>Streptophyta</taxon>
        <taxon>Embryophyta</taxon>
        <taxon>Tracheophyta</taxon>
        <taxon>Spermatophyta</taxon>
        <taxon>Magnoliopsida</taxon>
        <taxon>Liliopsida</taxon>
        <taxon>Poales</taxon>
        <taxon>Poaceae</taxon>
        <taxon>PACMAD clade</taxon>
        <taxon>Panicoideae</taxon>
        <taxon>Andropogonodae</taxon>
        <taxon>Andropogoneae</taxon>
        <taxon>Tripsacinae</taxon>
        <taxon>Zea</taxon>
    </lineage>
</organism>
<gene>
    <name evidence="1" type="ORF">Zm00014a_041195</name>
</gene>
<evidence type="ECO:0000313" key="1">
    <source>
        <dbReference type="EMBL" id="PWZ10489.1"/>
    </source>
</evidence>
<proteinExistence type="predicted"/>
<sequence length="22" mass="2431">MTFGRCPTIPDTFPMLKTSSSI</sequence>